<comment type="caution">
    <text evidence="1">The sequence shown here is derived from an EMBL/GenBank/DDBJ whole genome shotgun (WGS) entry which is preliminary data.</text>
</comment>
<evidence type="ECO:0000313" key="2">
    <source>
        <dbReference type="Proteomes" id="UP000239494"/>
    </source>
</evidence>
<name>A0A2T0SV32_9PSEU</name>
<accession>A0A2T0SV32</accession>
<dbReference type="RefSeq" id="WP_245887118.1">
    <property type="nucleotide sequence ID" value="NZ_PVTF01000010.1"/>
</dbReference>
<dbReference type="AlphaFoldDB" id="A0A2T0SV32"/>
<keyword evidence="2" id="KW-1185">Reference proteome</keyword>
<reference evidence="1 2" key="1">
    <citation type="submission" date="2018-03" db="EMBL/GenBank/DDBJ databases">
        <title>Genomic Encyclopedia of Archaeal and Bacterial Type Strains, Phase II (KMG-II): from individual species to whole genera.</title>
        <authorList>
            <person name="Goeker M."/>
        </authorList>
    </citation>
    <scope>NUCLEOTIDE SEQUENCE [LARGE SCALE GENOMIC DNA]</scope>
    <source>
        <strain evidence="1 2">DSM 44720</strain>
    </source>
</reference>
<gene>
    <name evidence="1" type="ORF">CLV43_11082</name>
</gene>
<protein>
    <submittedName>
        <fullName evidence="1">Uncharacterized protein</fullName>
    </submittedName>
</protein>
<dbReference type="EMBL" id="PVTF01000010">
    <property type="protein sequence ID" value="PRY37271.1"/>
    <property type="molecule type" value="Genomic_DNA"/>
</dbReference>
<organism evidence="1 2">
    <name type="scientific">Umezawaea tangerina</name>
    <dbReference type="NCBI Taxonomy" id="84725"/>
    <lineage>
        <taxon>Bacteria</taxon>
        <taxon>Bacillati</taxon>
        <taxon>Actinomycetota</taxon>
        <taxon>Actinomycetes</taxon>
        <taxon>Pseudonocardiales</taxon>
        <taxon>Pseudonocardiaceae</taxon>
        <taxon>Umezawaea</taxon>
    </lineage>
</organism>
<dbReference type="Proteomes" id="UP000239494">
    <property type="component" value="Unassembled WGS sequence"/>
</dbReference>
<evidence type="ECO:0000313" key="1">
    <source>
        <dbReference type="EMBL" id="PRY37271.1"/>
    </source>
</evidence>
<proteinExistence type="predicted"/>
<sequence length="161" mass="17370">MLRWNEECLDRADRVGDERVRGFYPSLHLNIARARQDLGDEVEARRHYEAAAGRIGDVPAGPYGDGLRFAVAEGLRATGREDLRGPADLAVLVERLCARADLKALAVLLPAYLGDLGGVEDRTRLLAAVGMVHASRSLPDDEQELLGRVVGELTARATGGA</sequence>